<organism evidence="2 3">
    <name type="scientific">Pseudoalteromonas rubra</name>
    <dbReference type="NCBI Taxonomy" id="43658"/>
    <lineage>
        <taxon>Bacteria</taxon>
        <taxon>Pseudomonadati</taxon>
        <taxon>Pseudomonadota</taxon>
        <taxon>Gammaproteobacteria</taxon>
        <taxon>Alteromonadales</taxon>
        <taxon>Pseudoalteromonadaceae</taxon>
        <taxon>Pseudoalteromonas</taxon>
    </lineage>
</organism>
<dbReference type="Proteomes" id="UP000305729">
    <property type="component" value="Chromosome 1"/>
</dbReference>
<proteinExistence type="predicted"/>
<gene>
    <name evidence="2" type="ORF">CWC22_005710</name>
</gene>
<dbReference type="Gene3D" id="2.40.50.230">
    <property type="entry name" value="Gp5 N-terminal domain"/>
    <property type="match status" value="1"/>
</dbReference>
<dbReference type="Pfam" id="PF04717">
    <property type="entry name" value="Phage_base_V"/>
    <property type="match status" value="1"/>
</dbReference>
<dbReference type="AlphaFoldDB" id="A0A5S3URT8"/>
<dbReference type="EMBL" id="CP045429">
    <property type="protein sequence ID" value="QPB82511.1"/>
    <property type="molecule type" value="Genomic_DNA"/>
</dbReference>
<name>A0A5S3URT8_9GAMM</name>
<dbReference type="InterPro" id="IPR013046">
    <property type="entry name" value="GpV/Gp45"/>
</dbReference>
<protein>
    <submittedName>
        <fullName evidence="2">Phage baseplate assembly protein V</fullName>
    </submittedName>
</protein>
<dbReference type="RefSeq" id="WP_138539414.1">
    <property type="nucleotide sequence ID" value="NZ_CP045429.1"/>
</dbReference>
<feature type="domain" description="Gp5/Type VI secretion system Vgr protein OB-fold" evidence="1">
    <location>
        <begin position="25"/>
        <end position="91"/>
    </location>
</feature>
<evidence type="ECO:0000313" key="2">
    <source>
        <dbReference type="EMBL" id="QPB82511.1"/>
    </source>
</evidence>
<dbReference type="InterPro" id="IPR006531">
    <property type="entry name" value="Gp5/Vgr_OB"/>
</dbReference>
<reference evidence="2 3" key="1">
    <citation type="submission" date="2019-10" db="EMBL/GenBank/DDBJ databases">
        <title>Pseudoalteromonas rubra S4059.</title>
        <authorList>
            <person name="Paulsen S."/>
            <person name="Wang X."/>
        </authorList>
    </citation>
    <scope>NUCLEOTIDE SEQUENCE [LARGE SCALE GENOMIC DNA]</scope>
    <source>
        <strain evidence="2 3">S4059</strain>
    </source>
</reference>
<evidence type="ECO:0000313" key="3">
    <source>
        <dbReference type="Proteomes" id="UP000305729"/>
    </source>
</evidence>
<dbReference type="InterPro" id="IPR037026">
    <property type="entry name" value="Vgr_OB-fold_dom_sf"/>
</dbReference>
<dbReference type="NCBIfam" id="TIGR01644">
    <property type="entry name" value="phage_P2_V"/>
    <property type="match status" value="1"/>
</dbReference>
<dbReference type="SUPFAM" id="SSF69349">
    <property type="entry name" value="Phage fibre proteins"/>
    <property type="match status" value="1"/>
</dbReference>
<sequence>MIPDPAQSELALSDLQHRLSKLITLGTVHEVDYEAARVKVKIGDWITAKLPWLTDMAAHNMTWRAPEVGEQVIVLAPCGDTAQGVILGSVYSAAADHHKPDHVLGAGEGESYAAASSREHVHRTRYQDGALVEYDTQNHTYHLYVPDTDGEETAKITVHSERDLRIECGFNATVEVGNNASINVVNDANLTVGNDASVSAVKNIHVTAEETLNLAGKQVNISSSEQDIAIAATGNLLLNGAMIKAQE</sequence>
<accession>A0A5S3URT8</accession>
<evidence type="ECO:0000259" key="1">
    <source>
        <dbReference type="Pfam" id="PF04717"/>
    </source>
</evidence>